<dbReference type="CDD" id="cd01164">
    <property type="entry name" value="FruK_PfkB_like"/>
    <property type="match status" value="1"/>
</dbReference>
<keyword evidence="7" id="KW-0423">Lactose metabolism</keyword>
<dbReference type="InterPro" id="IPR011611">
    <property type="entry name" value="PfkB_dom"/>
</dbReference>
<dbReference type="GO" id="GO:0016052">
    <property type="term" value="P:carbohydrate catabolic process"/>
    <property type="evidence" value="ECO:0007669"/>
    <property type="project" value="UniProtKB-ARBA"/>
</dbReference>
<dbReference type="STRING" id="1552123.EP57_02935"/>
<evidence type="ECO:0000256" key="3">
    <source>
        <dbReference type="ARBA" id="ARBA00022741"/>
    </source>
</evidence>
<dbReference type="GO" id="GO:0008662">
    <property type="term" value="F:1-phosphofructokinase activity"/>
    <property type="evidence" value="ECO:0007669"/>
    <property type="project" value="UniProtKB-UniRule"/>
</dbReference>
<dbReference type="FunFam" id="3.40.1190.20:FF:000001">
    <property type="entry name" value="Phosphofructokinase"/>
    <property type="match status" value="1"/>
</dbReference>
<evidence type="ECO:0000259" key="9">
    <source>
        <dbReference type="Pfam" id="PF00294"/>
    </source>
</evidence>
<comment type="pathway">
    <text evidence="7">Carbohydrate metabolism; D-tagatose 6-phosphate degradation; D-glyceraldehyde 3-phosphate and glycerone phosphate from D-tagatose 6-phosphate: step 1/2.</text>
</comment>
<proteinExistence type="inferred from homology"/>
<comment type="caution">
    <text evidence="10">The sequence shown here is derived from an EMBL/GenBank/DDBJ whole genome shotgun (WGS) entry which is preliminary data.</text>
</comment>
<dbReference type="GO" id="GO:0044281">
    <property type="term" value="P:small molecule metabolic process"/>
    <property type="evidence" value="ECO:0007669"/>
    <property type="project" value="UniProtKB-ARBA"/>
</dbReference>
<dbReference type="UniPathway" id="UPA00704">
    <property type="reaction ID" value="UER00715"/>
</dbReference>
<reference evidence="10 11" key="1">
    <citation type="submission" date="2014-05" db="EMBL/GenBank/DDBJ databases">
        <title>Novel Listeriaceae from food processing environments.</title>
        <authorList>
            <person name="den Bakker H.C."/>
        </authorList>
    </citation>
    <scope>NUCLEOTIDE SEQUENCE [LARGE SCALE GENOMIC DNA]</scope>
    <source>
        <strain evidence="10 11">FSL A5-0281</strain>
    </source>
</reference>
<feature type="domain" description="Carbohydrate kinase PfkB" evidence="9">
    <location>
        <begin position="7"/>
        <end position="283"/>
    </location>
</feature>
<dbReference type="InterPro" id="IPR017583">
    <property type="entry name" value="Tagatose/fructose_Pkinase"/>
</dbReference>
<dbReference type="EMBL" id="JNFA01000006">
    <property type="protein sequence ID" value="KGL43322.1"/>
    <property type="molecule type" value="Genomic_DNA"/>
</dbReference>
<dbReference type="NCBIfam" id="TIGR03828">
    <property type="entry name" value="pfkB"/>
    <property type="match status" value="1"/>
</dbReference>
<dbReference type="InterPro" id="IPR029056">
    <property type="entry name" value="Ribokinase-like"/>
</dbReference>
<evidence type="ECO:0000256" key="5">
    <source>
        <dbReference type="ARBA" id="ARBA00022840"/>
    </source>
</evidence>
<dbReference type="Gene3D" id="3.40.1190.20">
    <property type="match status" value="1"/>
</dbReference>
<evidence type="ECO:0000256" key="1">
    <source>
        <dbReference type="ARBA" id="ARBA00005380"/>
    </source>
</evidence>
<dbReference type="AlphaFoldDB" id="A0A099WE70"/>
<organism evidence="10 11">
    <name type="scientific">Listeria booriae</name>
    <dbReference type="NCBI Taxonomy" id="1552123"/>
    <lineage>
        <taxon>Bacteria</taxon>
        <taxon>Bacillati</taxon>
        <taxon>Bacillota</taxon>
        <taxon>Bacilli</taxon>
        <taxon>Bacillales</taxon>
        <taxon>Listeriaceae</taxon>
        <taxon>Listeria</taxon>
    </lineage>
</organism>
<dbReference type="Pfam" id="PF00294">
    <property type="entry name" value="PfkB"/>
    <property type="match status" value="1"/>
</dbReference>
<dbReference type="GeneID" id="58716385"/>
<dbReference type="PIRSF" id="PIRSF000535">
    <property type="entry name" value="1PFK/6PFK/LacC"/>
    <property type="match status" value="1"/>
</dbReference>
<dbReference type="EC" id="2.7.1.144" evidence="7"/>
<comment type="similarity">
    <text evidence="1">Belongs to the carbohydrate kinase pfkB family.</text>
</comment>
<dbReference type="RefSeq" id="WP_036084053.1">
    <property type="nucleotide sequence ID" value="NZ_CBCSHQ010000020.1"/>
</dbReference>
<dbReference type="GO" id="GO:0009024">
    <property type="term" value="F:tagatose-6-phosphate kinase activity"/>
    <property type="evidence" value="ECO:0007669"/>
    <property type="project" value="UniProtKB-EC"/>
</dbReference>
<keyword evidence="4 8" id="KW-0418">Kinase</keyword>
<dbReference type="NCBIfam" id="TIGR03168">
    <property type="entry name" value="1-PFK"/>
    <property type="match status" value="1"/>
</dbReference>
<dbReference type="OrthoDB" id="9801219at2"/>
<evidence type="ECO:0000256" key="2">
    <source>
        <dbReference type="ARBA" id="ARBA00022679"/>
    </source>
</evidence>
<comment type="similarity">
    <text evidence="7">Belongs to the carbohydrate kinase PfkB family. LacC subfamily.</text>
</comment>
<name>A0A099WE70_9LIST</name>
<dbReference type="PANTHER" id="PTHR46566:SF1">
    <property type="entry name" value="1-PHOSPHOFRUCTOKINASE"/>
    <property type="match status" value="1"/>
</dbReference>
<dbReference type="InterPro" id="IPR002173">
    <property type="entry name" value="Carboh/pur_kinase_PfkB_CS"/>
</dbReference>
<keyword evidence="2 7" id="KW-0808">Transferase</keyword>
<gene>
    <name evidence="10" type="ORF">EP57_02935</name>
</gene>
<protein>
    <recommendedName>
        <fullName evidence="7">Tagatose-6-phosphate kinase</fullName>
        <ecNumber evidence="7">2.7.1.144</ecNumber>
    </recommendedName>
</protein>
<dbReference type="GO" id="GO:0005988">
    <property type="term" value="P:lactose metabolic process"/>
    <property type="evidence" value="ECO:0007669"/>
    <property type="project" value="UniProtKB-KW"/>
</dbReference>
<comment type="function">
    <text evidence="8">Catalyzes the ATP-dependent phosphorylation of fructose-l-phosphate to fructose-l,6-bisphosphate.</text>
</comment>
<dbReference type="PROSITE" id="PS00584">
    <property type="entry name" value="PFKB_KINASES_2"/>
    <property type="match status" value="1"/>
</dbReference>
<accession>A0A099WE70</accession>
<sequence>MIYTITLNPSVDYIVELDSLELGALNRMENSVKLPGGKGVNVSRILNQLQSDNCALGFLGGFTGGFIQDWLGDEGSKSAFTQIADDTRINIKLKHGEETEINSMGPNITPVEIALFFESFDVMKAGDIAILSGSIPPSLGSDFYNRIIAKCESLGVEFIIDTTGASLLDTLARKPFLIKPNHHELADLFETSFSSVEDIIPYGKKCLELGAKHVIVSMAGDGALLFVGDKVYQSNTPKGSVKNSVGAGDSMVAGFVGTYEKNNDVLEAFRVAVATGSATAFSTDLATYDAIQKLIPEVEITEL</sequence>
<dbReference type="Proteomes" id="UP000029844">
    <property type="component" value="Unassembled WGS sequence"/>
</dbReference>
<keyword evidence="11" id="KW-1185">Reference proteome</keyword>
<comment type="catalytic activity">
    <reaction evidence="7">
        <text>D-tagatofuranose 6-phosphate + ATP = D-tagatofuranose 1,6-bisphosphate + ADP + H(+)</text>
        <dbReference type="Rhea" id="RHEA:12420"/>
        <dbReference type="ChEBI" id="CHEBI:15378"/>
        <dbReference type="ChEBI" id="CHEBI:30616"/>
        <dbReference type="ChEBI" id="CHEBI:58694"/>
        <dbReference type="ChEBI" id="CHEBI:58695"/>
        <dbReference type="ChEBI" id="CHEBI:456216"/>
        <dbReference type="EC" id="2.7.1.144"/>
    </reaction>
</comment>
<evidence type="ECO:0000256" key="4">
    <source>
        <dbReference type="ARBA" id="ARBA00022777"/>
    </source>
</evidence>
<comment type="catalytic activity">
    <reaction evidence="6 8">
        <text>beta-D-fructose 1-phosphate + ATP = beta-D-fructose 1,6-bisphosphate + ADP + H(+)</text>
        <dbReference type="Rhea" id="RHEA:14213"/>
        <dbReference type="ChEBI" id="CHEBI:15378"/>
        <dbReference type="ChEBI" id="CHEBI:30616"/>
        <dbReference type="ChEBI" id="CHEBI:32966"/>
        <dbReference type="ChEBI" id="CHEBI:138881"/>
        <dbReference type="ChEBI" id="CHEBI:456216"/>
        <dbReference type="EC" id="2.7.1.56"/>
    </reaction>
</comment>
<dbReference type="GO" id="GO:0005829">
    <property type="term" value="C:cytosol"/>
    <property type="evidence" value="ECO:0007669"/>
    <property type="project" value="TreeGrafter"/>
</dbReference>
<dbReference type="GO" id="GO:2001059">
    <property type="term" value="P:D-tagatose 6-phosphate catabolic process"/>
    <property type="evidence" value="ECO:0007669"/>
    <property type="project" value="UniProtKB-UniPathway"/>
</dbReference>
<dbReference type="eggNOG" id="COG1105">
    <property type="taxonomic scope" value="Bacteria"/>
</dbReference>
<dbReference type="PANTHER" id="PTHR46566">
    <property type="entry name" value="1-PHOSPHOFRUCTOKINASE-RELATED"/>
    <property type="match status" value="1"/>
</dbReference>
<evidence type="ECO:0000256" key="7">
    <source>
        <dbReference type="PIRNR" id="PIRNR000535"/>
    </source>
</evidence>
<dbReference type="GO" id="GO:0005524">
    <property type="term" value="F:ATP binding"/>
    <property type="evidence" value="ECO:0007669"/>
    <property type="project" value="UniProtKB-UniRule"/>
</dbReference>
<evidence type="ECO:0000256" key="6">
    <source>
        <dbReference type="ARBA" id="ARBA00047745"/>
    </source>
</evidence>
<evidence type="ECO:0000313" key="11">
    <source>
        <dbReference type="Proteomes" id="UP000029844"/>
    </source>
</evidence>
<evidence type="ECO:0000256" key="8">
    <source>
        <dbReference type="RuleBase" id="RU369061"/>
    </source>
</evidence>
<evidence type="ECO:0000313" key="10">
    <source>
        <dbReference type="EMBL" id="KGL43322.1"/>
    </source>
</evidence>
<dbReference type="SUPFAM" id="SSF53613">
    <property type="entry name" value="Ribokinase-like"/>
    <property type="match status" value="1"/>
</dbReference>
<dbReference type="InterPro" id="IPR022463">
    <property type="entry name" value="1-PFruKinase"/>
</dbReference>
<keyword evidence="5 7" id="KW-0067">ATP-binding</keyword>
<keyword evidence="3 7" id="KW-0547">Nucleotide-binding</keyword>